<keyword evidence="3" id="KW-1003">Cell membrane</keyword>
<evidence type="ECO:0000256" key="3">
    <source>
        <dbReference type="ARBA" id="ARBA00022475"/>
    </source>
</evidence>
<evidence type="ECO:0000313" key="13">
    <source>
        <dbReference type="Proteomes" id="UP000000702"/>
    </source>
</evidence>
<dbReference type="EMBL" id="CAEQ01001413">
    <property type="protein sequence ID" value="CCD14184.1"/>
    <property type="molecule type" value="Genomic_DNA"/>
</dbReference>
<dbReference type="Proteomes" id="UP000000702">
    <property type="component" value="Unassembled WGS sequence"/>
</dbReference>
<evidence type="ECO:0000256" key="7">
    <source>
        <dbReference type="ARBA" id="ARBA00023180"/>
    </source>
</evidence>
<dbReference type="AlphaFoldDB" id="F9WAC3"/>
<keyword evidence="13" id="KW-1185">Reference proteome</keyword>
<sequence length="399" mass="43774">MRMKVLLVVYFVVILNMVREYGSQADSQVLLSQNDNQEPFQLLCRIYNFAKNPPIKPVDTKEYKKMVDDIDALSAAANGREGVNTQTEEARSAQTQLIGITNEAHKLLDEIKKVNPEGEAERARNTFHQAISGEHGKEGDLSHVALRGVTGSRPVVCGSNNQGKGTSAGKNLIVDFFCICVNHEESYNRVDKVCGVSVGRGNVSGWGGTNLHSAATMWEEIKKGCGTFAQQGVTSTQDGHSLHHDFLAKIKEGGKVKVKNSETVHKTGMLGTAVSETGKNDFNCNGQGSTNRHSGSGSCVFYGDGKWEEDIEWLKKFKTGLETIVKLNNQTASWKSKLTTLQRQAQVLHGKVKANTQLEEEDTDDSPLAQHPNPDENENADSATQSQRHSHLAWALLLQ</sequence>
<feature type="chain" id="PRO_5003394804" evidence="10">
    <location>
        <begin position="21"/>
        <end position="399"/>
    </location>
</feature>
<evidence type="ECO:0000313" key="12">
    <source>
        <dbReference type="EMBL" id="CCD14184.1"/>
    </source>
</evidence>
<organism evidence="12 13">
    <name type="scientific">Trypanosoma congolense (strain IL3000)</name>
    <dbReference type="NCBI Taxonomy" id="1068625"/>
    <lineage>
        <taxon>Eukaryota</taxon>
        <taxon>Discoba</taxon>
        <taxon>Euglenozoa</taxon>
        <taxon>Kinetoplastea</taxon>
        <taxon>Metakinetoplastina</taxon>
        <taxon>Trypanosomatida</taxon>
        <taxon>Trypanosomatidae</taxon>
        <taxon>Trypanosoma</taxon>
        <taxon>Nannomonas</taxon>
    </lineage>
</organism>
<dbReference type="GO" id="GO:0098552">
    <property type="term" value="C:side of membrane"/>
    <property type="evidence" value="ECO:0007669"/>
    <property type="project" value="UniProtKB-KW"/>
</dbReference>
<evidence type="ECO:0000256" key="6">
    <source>
        <dbReference type="ARBA" id="ARBA00023136"/>
    </source>
</evidence>
<feature type="signal peptide" evidence="10">
    <location>
        <begin position="1"/>
        <end position="20"/>
    </location>
</feature>
<comment type="function">
    <text evidence="1">VSG forms a coat on the surface of the parasite. The trypanosome evades the immune response of the host by expressing a series of antigenically distinct VSGs from an estimated 1000 VSG genes.</text>
</comment>
<dbReference type="Pfam" id="PF13206">
    <property type="entry name" value="VSG_B"/>
    <property type="match status" value="1"/>
</dbReference>
<dbReference type="GO" id="GO:0005886">
    <property type="term" value="C:plasma membrane"/>
    <property type="evidence" value="ECO:0007669"/>
    <property type="project" value="UniProtKB-SubCell"/>
</dbReference>
<keyword evidence="7" id="KW-0325">Glycoprotein</keyword>
<proteinExistence type="predicted"/>
<evidence type="ECO:0000256" key="1">
    <source>
        <dbReference type="ARBA" id="ARBA00002523"/>
    </source>
</evidence>
<feature type="region of interest" description="Disordered" evidence="9">
    <location>
        <begin position="355"/>
        <end position="388"/>
    </location>
</feature>
<evidence type="ECO:0000256" key="10">
    <source>
        <dbReference type="SAM" id="SignalP"/>
    </source>
</evidence>
<name>F9WAC3_TRYCI</name>
<keyword evidence="4" id="KW-0336">GPI-anchor</keyword>
<gene>
    <name evidence="12" type="ORF">TCIL3000_0_48320</name>
</gene>
<evidence type="ECO:0000256" key="4">
    <source>
        <dbReference type="ARBA" id="ARBA00022622"/>
    </source>
</evidence>
<comment type="caution">
    <text evidence="12">The sequence shown here is derived from an EMBL/GenBank/DDBJ whole genome shotgun (WGS) entry which is preliminary data.</text>
</comment>
<reference evidence="13" key="1">
    <citation type="submission" date="2011-07" db="EMBL/GenBank/DDBJ databases">
        <title>Divergent evolution of antigenic variation in African trypanosomes.</title>
        <authorList>
            <person name="Jackson A.P."/>
            <person name="Berry A."/>
            <person name="Allison H.C."/>
            <person name="Burton P."/>
            <person name="Anderson J."/>
            <person name="Aslett M."/>
            <person name="Brown R."/>
            <person name="Corton N."/>
            <person name="Harris D."/>
            <person name="Hauser H."/>
            <person name="Gamble J."/>
            <person name="Gilderthorp R."/>
            <person name="McQuillan J."/>
            <person name="Quail M.A."/>
            <person name="Sanders M."/>
            <person name="Van Tonder A."/>
            <person name="Ginger M.L."/>
            <person name="Donelson J.E."/>
            <person name="Field M.C."/>
            <person name="Barry J.D."/>
            <person name="Berriman M."/>
            <person name="Hertz-Fowler C."/>
        </authorList>
    </citation>
    <scope>NUCLEOTIDE SEQUENCE [LARGE SCALE GENOMIC DNA]</scope>
    <source>
        <strain evidence="13">IL3000</strain>
    </source>
</reference>
<evidence type="ECO:0000256" key="8">
    <source>
        <dbReference type="ARBA" id="ARBA00023288"/>
    </source>
</evidence>
<keyword evidence="8" id="KW-0449">Lipoprotein</keyword>
<keyword evidence="5 10" id="KW-0732">Signal</keyword>
<keyword evidence="6" id="KW-0472">Membrane</keyword>
<reference evidence="12 13" key="2">
    <citation type="journal article" date="2012" name="Proc. Natl. Acad. Sci. U.S.A.">
        <title>Antigenic diversity is generated by distinct evolutionary mechanisms in African trypanosome species.</title>
        <authorList>
            <person name="Jackson A.P."/>
            <person name="Berry A."/>
            <person name="Aslett M."/>
            <person name="Allison H.C."/>
            <person name="Burton P."/>
            <person name="Vavrova-Anderson J."/>
            <person name="Brown R."/>
            <person name="Browne H."/>
            <person name="Corton N."/>
            <person name="Hauser H."/>
            <person name="Gamble J."/>
            <person name="Gilderthorp R."/>
            <person name="Marcello L."/>
            <person name="McQuillan J."/>
            <person name="Otto T.D."/>
            <person name="Quail M.A."/>
            <person name="Sanders M.J."/>
            <person name="van Tonder A."/>
            <person name="Ginger M.L."/>
            <person name="Field M.C."/>
            <person name="Barry J.D."/>
            <person name="Hertz-Fowler C."/>
            <person name="Berriman M."/>
        </authorList>
    </citation>
    <scope>NUCLEOTIDE SEQUENCE [LARGE SCALE GENOMIC DNA]</scope>
    <source>
        <strain evidence="12 13">IL3000</strain>
    </source>
</reference>
<comment type="subcellular location">
    <subcellularLocation>
        <location evidence="2">Cell membrane</location>
        <topology evidence="2">Lipid-anchor</topology>
        <topology evidence="2">GPI-anchor</topology>
    </subcellularLocation>
</comment>
<evidence type="ECO:0000256" key="2">
    <source>
        <dbReference type="ARBA" id="ARBA00004609"/>
    </source>
</evidence>
<dbReference type="InterPro" id="IPR025932">
    <property type="entry name" value="Trypano_VSG_B_N_dom"/>
</dbReference>
<evidence type="ECO:0000259" key="11">
    <source>
        <dbReference type="Pfam" id="PF13206"/>
    </source>
</evidence>
<protein>
    <submittedName>
        <fullName evidence="12">Variant surface glycoprotein</fullName>
    </submittedName>
</protein>
<feature type="domain" description="Trypanosome variant surface glycoprotein B-type N-terminal" evidence="11">
    <location>
        <begin position="86"/>
        <end position="332"/>
    </location>
</feature>
<dbReference type="VEuPathDB" id="TriTrypDB:TcIL3000_0_48320"/>
<accession>F9WAC3</accession>
<evidence type="ECO:0000256" key="5">
    <source>
        <dbReference type="ARBA" id="ARBA00022729"/>
    </source>
</evidence>
<evidence type="ECO:0000256" key="9">
    <source>
        <dbReference type="SAM" id="MobiDB-lite"/>
    </source>
</evidence>